<dbReference type="EMBL" id="FTOE01000014">
    <property type="protein sequence ID" value="SIT08724.1"/>
    <property type="molecule type" value="Genomic_DNA"/>
</dbReference>
<evidence type="ECO:0000256" key="4">
    <source>
        <dbReference type="ARBA" id="ARBA00022980"/>
    </source>
</evidence>
<feature type="domain" description="S1 motif" evidence="7">
    <location>
        <begin position="278"/>
        <end position="348"/>
    </location>
</feature>
<keyword evidence="9" id="KW-1185">Reference proteome</keyword>
<dbReference type="FunFam" id="2.40.50.140:FF:000018">
    <property type="entry name" value="30S ribosomal protein S1"/>
    <property type="match status" value="1"/>
</dbReference>
<keyword evidence="5 6" id="KW-0687">Ribonucleoprotein</keyword>
<dbReference type="STRING" id="619304.SAMN05421760_1149"/>
<feature type="domain" description="S1 motif" evidence="7">
    <location>
        <begin position="193"/>
        <end position="261"/>
    </location>
</feature>
<dbReference type="InterPro" id="IPR012340">
    <property type="entry name" value="NA-bd_OB-fold"/>
</dbReference>
<dbReference type="GO" id="GO:0003735">
    <property type="term" value="F:structural constituent of ribosome"/>
    <property type="evidence" value="ECO:0007669"/>
    <property type="project" value="InterPro"/>
</dbReference>
<dbReference type="Proteomes" id="UP000185999">
    <property type="component" value="Unassembled WGS sequence"/>
</dbReference>
<dbReference type="NCBIfam" id="NF004952">
    <property type="entry name" value="PRK06299.1-2"/>
    <property type="match status" value="1"/>
</dbReference>
<dbReference type="SUPFAM" id="SSF50249">
    <property type="entry name" value="Nucleic acid-binding proteins"/>
    <property type="match status" value="6"/>
</dbReference>
<dbReference type="InterPro" id="IPR050437">
    <property type="entry name" value="Ribos_protein_bS1-like"/>
</dbReference>
<dbReference type="CDD" id="cd05688">
    <property type="entry name" value="S1_RPS1_repeat_ec3"/>
    <property type="match status" value="1"/>
</dbReference>
<feature type="domain" description="S1 motif" evidence="7">
    <location>
        <begin position="22"/>
        <end position="88"/>
    </location>
</feature>
<sequence length="561" mass="61515">MMSESFADLFEESLKGLKMVPGSIVTGTVVAIENDFVVVTAGLKSEAIIPREQFHDEKGELTVVVGDEVRVALESVEDGYGSTTLSREKAKNAEAWDVLDQAFEKGEIIKGTITGKVRGGFTVGLGSVDAFLPGSLLDIRPLRDSAHLEGKELEFKLVKLDMKRNNIVVSRRAVLEELNSADRDKLIETLAEGIVLKGIVKNLTDYGAFVDLGGVDGLLHITDIAWKRVKHPSEVLTVGDEIDVKVLKYDPERTRVSLGIKQLMADPWEETVAALNVGDKTRARVTNLTEYGCFAQIAEGIEGLIHVSEMDWTNKNVHPSKVVQAGQEIDVMILAIDKERRRISLGMKQCQQNPWDAFAAKYNKGDKLIGKIKSITDFGVFVGLEGNIDGLIHLSDLSWDLPGEEAVKQYHKGDEVEAVIVSIDIERARIALSIRQLASDPFSEYLSTNSKGSKVSGKVTAVDKQQATVELADGIDATLKVADFSRDRINDLSEKIQVGDQVTAVITSIDSKNRVINLSVKQMELQEEKEAMQSVKQQTVETGGPTTIGDLIKQQMKQKGS</sequence>
<dbReference type="GO" id="GO:0022627">
    <property type="term" value="C:cytosolic small ribosomal subunit"/>
    <property type="evidence" value="ECO:0007669"/>
    <property type="project" value="TreeGrafter"/>
</dbReference>
<feature type="domain" description="S1 motif" evidence="7">
    <location>
        <begin position="365"/>
        <end position="435"/>
    </location>
</feature>
<dbReference type="CDD" id="cd04465">
    <property type="entry name" value="S1_RPS1_repeat_ec2_hs2"/>
    <property type="match status" value="1"/>
</dbReference>
<dbReference type="InterPro" id="IPR000110">
    <property type="entry name" value="Ribosomal_bS1"/>
</dbReference>
<keyword evidence="3 6" id="KW-0694">RNA-binding</keyword>
<evidence type="ECO:0000313" key="8">
    <source>
        <dbReference type="EMBL" id="SIT08724.1"/>
    </source>
</evidence>
<dbReference type="AlphaFoldDB" id="A0A1N7PDS8"/>
<protein>
    <recommendedName>
        <fullName evidence="6">30S ribosomal protein S1</fullName>
    </recommendedName>
</protein>
<dbReference type="InterPro" id="IPR003029">
    <property type="entry name" value="S1_domain"/>
</dbReference>
<gene>
    <name evidence="8" type="ORF">SAMN05421760_1149</name>
</gene>
<dbReference type="NCBIfam" id="NF004954">
    <property type="entry name" value="PRK06299.1-4"/>
    <property type="match status" value="1"/>
</dbReference>
<dbReference type="PANTHER" id="PTHR10724:SF7">
    <property type="entry name" value="SMALL RIBOSOMAL SUBUNIT PROTEIN BS1C"/>
    <property type="match status" value="1"/>
</dbReference>
<comment type="function">
    <text evidence="6">Binds mRNA; thus facilitating recognition of the initiation point. It is needed to translate mRNA with a short Shine-Dalgarno (SD) purine-rich sequence.</text>
</comment>
<dbReference type="Gene3D" id="2.40.50.140">
    <property type="entry name" value="Nucleic acid-binding proteins"/>
    <property type="match status" value="6"/>
</dbReference>
<evidence type="ECO:0000256" key="2">
    <source>
        <dbReference type="ARBA" id="ARBA00022737"/>
    </source>
</evidence>
<dbReference type="NCBIfam" id="TIGR00717">
    <property type="entry name" value="rpsA"/>
    <property type="match status" value="1"/>
</dbReference>
<evidence type="ECO:0000313" key="9">
    <source>
        <dbReference type="Proteomes" id="UP000185999"/>
    </source>
</evidence>
<dbReference type="PANTHER" id="PTHR10724">
    <property type="entry name" value="30S RIBOSOMAL PROTEIN S1"/>
    <property type="match status" value="1"/>
</dbReference>
<evidence type="ECO:0000256" key="3">
    <source>
        <dbReference type="ARBA" id="ARBA00022884"/>
    </source>
</evidence>
<dbReference type="FunFam" id="2.40.50.140:FF:000011">
    <property type="entry name" value="30S ribosomal protein S1"/>
    <property type="match status" value="1"/>
</dbReference>
<keyword evidence="4 6" id="KW-0689">Ribosomal protein</keyword>
<accession>A0A1N7PDS8</accession>
<dbReference type="GO" id="GO:0003729">
    <property type="term" value="F:mRNA binding"/>
    <property type="evidence" value="ECO:0007669"/>
    <property type="project" value="TreeGrafter"/>
</dbReference>
<proteinExistence type="inferred from homology"/>
<dbReference type="InterPro" id="IPR035104">
    <property type="entry name" value="Ribosomal_protein_S1-like"/>
</dbReference>
<name>A0A1N7PDS8_9GAMM</name>
<feature type="domain" description="S1 motif" evidence="7">
    <location>
        <begin position="106"/>
        <end position="172"/>
    </location>
</feature>
<evidence type="ECO:0000256" key="5">
    <source>
        <dbReference type="ARBA" id="ARBA00023274"/>
    </source>
</evidence>
<dbReference type="PIRSF" id="PIRSF002111">
    <property type="entry name" value="RpsA"/>
    <property type="match status" value="1"/>
</dbReference>
<keyword evidence="2" id="KW-0677">Repeat</keyword>
<dbReference type="PRINTS" id="PR00681">
    <property type="entry name" value="RIBOSOMALS1"/>
</dbReference>
<reference evidence="9" key="1">
    <citation type="submission" date="2017-01" db="EMBL/GenBank/DDBJ databases">
        <authorList>
            <person name="Varghese N."/>
            <person name="Submissions S."/>
        </authorList>
    </citation>
    <scope>NUCLEOTIDE SEQUENCE [LARGE SCALE GENOMIC DNA]</scope>
    <source>
        <strain evidence="9">DSM 22306</strain>
    </source>
</reference>
<dbReference type="SMART" id="SM00316">
    <property type="entry name" value="S1"/>
    <property type="match status" value="6"/>
</dbReference>
<dbReference type="CDD" id="cd05691">
    <property type="entry name" value="S1_RPS1_repeat_ec6"/>
    <property type="match status" value="1"/>
</dbReference>
<evidence type="ECO:0000256" key="1">
    <source>
        <dbReference type="ARBA" id="ARBA00006767"/>
    </source>
</evidence>
<dbReference type="Pfam" id="PF00575">
    <property type="entry name" value="S1"/>
    <property type="match status" value="6"/>
</dbReference>
<dbReference type="FunFam" id="2.40.50.140:FF:000021">
    <property type="entry name" value="30S ribosomal protein S1"/>
    <property type="match status" value="1"/>
</dbReference>
<organism evidence="8 9">
    <name type="scientific">Neptunomonas antarctica</name>
    <dbReference type="NCBI Taxonomy" id="619304"/>
    <lineage>
        <taxon>Bacteria</taxon>
        <taxon>Pseudomonadati</taxon>
        <taxon>Pseudomonadota</taxon>
        <taxon>Gammaproteobacteria</taxon>
        <taxon>Oceanospirillales</taxon>
        <taxon>Oceanospirillaceae</taxon>
        <taxon>Neptunomonas</taxon>
    </lineage>
</organism>
<evidence type="ECO:0000256" key="6">
    <source>
        <dbReference type="PIRNR" id="PIRNR002111"/>
    </source>
</evidence>
<dbReference type="PROSITE" id="PS50126">
    <property type="entry name" value="S1"/>
    <property type="match status" value="6"/>
</dbReference>
<dbReference type="GO" id="GO:0006412">
    <property type="term" value="P:translation"/>
    <property type="evidence" value="ECO:0007669"/>
    <property type="project" value="InterPro"/>
</dbReference>
<dbReference type="CDD" id="cd05687">
    <property type="entry name" value="S1_RPS1_repeat_ec1_hs1"/>
    <property type="match status" value="1"/>
</dbReference>
<evidence type="ECO:0000259" key="7">
    <source>
        <dbReference type="PROSITE" id="PS50126"/>
    </source>
</evidence>
<comment type="similarity">
    <text evidence="1 6">Belongs to the bacterial ribosomal protein bS1 family.</text>
</comment>
<feature type="domain" description="S1 motif" evidence="7">
    <location>
        <begin position="452"/>
        <end position="521"/>
    </location>
</feature>